<evidence type="ECO:0000313" key="1">
    <source>
        <dbReference type="EMBL" id="RGR63784.1"/>
    </source>
</evidence>
<proteinExistence type="predicted"/>
<organism evidence="1 2">
    <name type="scientific">Roseburia inulinivorans</name>
    <dbReference type="NCBI Taxonomy" id="360807"/>
    <lineage>
        <taxon>Bacteria</taxon>
        <taxon>Bacillati</taxon>
        <taxon>Bacillota</taxon>
        <taxon>Clostridia</taxon>
        <taxon>Lachnospirales</taxon>
        <taxon>Lachnospiraceae</taxon>
        <taxon>Roseburia</taxon>
    </lineage>
</organism>
<dbReference type="Proteomes" id="UP000285820">
    <property type="component" value="Unassembled WGS sequence"/>
</dbReference>
<dbReference type="EMBL" id="QRUN01000052">
    <property type="protein sequence ID" value="RGR63784.1"/>
    <property type="molecule type" value="Genomic_DNA"/>
</dbReference>
<dbReference type="AlphaFoldDB" id="A0A3R5WFK7"/>
<comment type="caution">
    <text evidence="1">The sequence shown here is derived from an EMBL/GenBank/DDBJ whole genome shotgun (WGS) entry which is preliminary data.</text>
</comment>
<name>A0A3R5WFK7_9FIRM</name>
<dbReference type="InterPro" id="IPR025560">
    <property type="entry name" value="Imm22"/>
</dbReference>
<accession>A0A3R5WFK7</accession>
<dbReference type="Pfam" id="PF14112">
    <property type="entry name" value="DUF4284"/>
    <property type="match status" value="1"/>
</dbReference>
<protein>
    <recommendedName>
        <fullName evidence="3">Immunity protein 22</fullName>
    </recommendedName>
</protein>
<evidence type="ECO:0008006" key="3">
    <source>
        <dbReference type="Google" id="ProtNLM"/>
    </source>
</evidence>
<gene>
    <name evidence="1" type="ORF">DWY29_16710</name>
</gene>
<sequence>MEIRIMVKENKVSLWLGFYENADDFKNYIKVSYDEDGNYIPLNFQESYAIKSYDLDAIESDWISERCSDVESLLVGFSGDYEIIPQFKKMLEHKNIQNYNSIVLLYNFEYTGVDYVDEKLEYIGCADVTL</sequence>
<reference evidence="1 2" key="1">
    <citation type="submission" date="2018-08" db="EMBL/GenBank/DDBJ databases">
        <title>A genome reference for cultivated species of the human gut microbiota.</title>
        <authorList>
            <person name="Zou Y."/>
            <person name="Xue W."/>
            <person name="Luo G."/>
        </authorList>
    </citation>
    <scope>NUCLEOTIDE SEQUENCE [LARGE SCALE GENOMIC DNA]</scope>
    <source>
        <strain evidence="1 2">AF24-4</strain>
    </source>
</reference>
<evidence type="ECO:0000313" key="2">
    <source>
        <dbReference type="Proteomes" id="UP000285820"/>
    </source>
</evidence>